<keyword evidence="4 7" id="KW-1133">Transmembrane helix</keyword>
<evidence type="ECO:0000256" key="6">
    <source>
        <dbReference type="SAM" id="MobiDB-lite"/>
    </source>
</evidence>
<accession>A0ABR3Q0W8</accession>
<evidence type="ECO:0000313" key="9">
    <source>
        <dbReference type="EMBL" id="KAL1408359.1"/>
    </source>
</evidence>
<keyword evidence="2" id="KW-0813">Transport</keyword>
<dbReference type="InterPro" id="IPR036259">
    <property type="entry name" value="MFS_trans_sf"/>
</dbReference>
<feature type="transmembrane region" description="Helical" evidence="7">
    <location>
        <begin position="532"/>
        <end position="551"/>
    </location>
</feature>
<dbReference type="InterPro" id="IPR011701">
    <property type="entry name" value="MFS"/>
</dbReference>
<comment type="caution">
    <text evidence="9">The sequence shown here is derived from an EMBL/GenBank/DDBJ whole genome shotgun (WGS) entry which is preliminary data.</text>
</comment>
<feature type="transmembrane region" description="Helical" evidence="7">
    <location>
        <begin position="597"/>
        <end position="614"/>
    </location>
</feature>
<dbReference type="PANTHER" id="PTHR23511">
    <property type="entry name" value="SYNAPTIC VESICLE GLYCOPROTEIN 2"/>
    <property type="match status" value="1"/>
</dbReference>
<sequence length="629" mass="67797">MLPRDTPTTPTGAPPPRPKSATAASSARPPLNHHASVGSLTRSRATSPTRAVLPRRDSDESSSSSSGDSAADAAVREALGDERERGLEETLEQLGFGPYQWRLFALCGCGWMSDNAALVCVAVILPRVRIHWDLSEKLVGVLSASTMAGMMAGSVAWGVVSDLAGRALPFNATLLLTALFTISASFSPSFGVLCFWMFCMGTAVGGSMPTDGTLFIENLPHSKQYLLTLLSLFFSFGAVVSSLIGYALLPGASCIAHEGCDIKAGDNNGWRHVLLGLGCINLLCALARVVLFRLHESPRFLVSNGREQEAVVVLRAIANFNDHTMEIQRDDVRQTEQQTAMDSAMIETNGASHDPEEQHSLINGHRDEDGFIETPPHYEGVPGESLYSVPPPAELPSPTLHRHHRKHHHQQHQGRWAWLHKWIAQVARLFTPKWRRTVILMWIIWGAMSLAYTMFNVWLPSVLEMKQKEGTDKIKGSLNDVVLYALAGCPGSVIGAWMIQTKIGRRKSLALCTLATCISVFAFIPVTAKSAMVVSSMFISLTGTAMYAVLYGMTPETFSTSIRGTACGTAAAISRLTGVIAPVLAGFLLAIHHSLPLYVSAIVYMITVGCSLGLPKGRKSSGGGGAAIH</sequence>
<evidence type="ECO:0000259" key="8">
    <source>
        <dbReference type="PROSITE" id="PS50850"/>
    </source>
</evidence>
<dbReference type="Proteomes" id="UP001565368">
    <property type="component" value="Unassembled WGS sequence"/>
</dbReference>
<proteinExistence type="predicted"/>
<feature type="transmembrane region" description="Helical" evidence="7">
    <location>
        <begin position="172"/>
        <end position="204"/>
    </location>
</feature>
<feature type="domain" description="Major facilitator superfamily (MFS) profile" evidence="8">
    <location>
        <begin position="103"/>
        <end position="619"/>
    </location>
</feature>
<dbReference type="PANTHER" id="PTHR23511:SF5">
    <property type="entry name" value="MAJOR FACILITATOR-TYPE TRANSPORTER HXNZ-RELATED"/>
    <property type="match status" value="1"/>
</dbReference>
<feature type="transmembrane region" description="Helical" evidence="7">
    <location>
        <begin position="438"/>
        <end position="461"/>
    </location>
</feature>
<evidence type="ECO:0000313" key="10">
    <source>
        <dbReference type="Proteomes" id="UP001565368"/>
    </source>
</evidence>
<keyword evidence="10" id="KW-1185">Reference proteome</keyword>
<feature type="compositionally biased region" description="Basic and acidic residues" evidence="6">
    <location>
        <begin position="74"/>
        <end position="84"/>
    </location>
</feature>
<comment type="subcellular location">
    <subcellularLocation>
        <location evidence="1">Membrane</location>
        <topology evidence="1">Multi-pass membrane protein</topology>
    </subcellularLocation>
</comment>
<feature type="transmembrane region" description="Helical" evidence="7">
    <location>
        <begin position="138"/>
        <end position="160"/>
    </location>
</feature>
<evidence type="ECO:0000256" key="1">
    <source>
        <dbReference type="ARBA" id="ARBA00004141"/>
    </source>
</evidence>
<dbReference type="GeneID" id="95986211"/>
<evidence type="ECO:0000256" key="5">
    <source>
        <dbReference type="ARBA" id="ARBA00023136"/>
    </source>
</evidence>
<feature type="transmembrane region" description="Helical" evidence="7">
    <location>
        <begin position="269"/>
        <end position="291"/>
    </location>
</feature>
<dbReference type="EMBL" id="JBBXJM010000004">
    <property type="protein sequence ID" value="KAL1408359.1"/>
    <property type="molecule type" value="Genomic_DNA"/>
</dbReference>
<feature type="transmembrane region" description="Helical" evidence="7">
    <location>
        <begin position="572"/>
        <end position="591"/>
    </location>
</feature>
<keyword evidence="5 7" id="KW-0472">Membrane</keyword>
<evidence type="ECO:0000256" key="3">
    <source>
        <dbReference type="ARBA" id="ARBA00022692"/>
    </source>
</evidence>
<feature type="compositionally biased region" description="Polar residues" evidence="6">
    <location>
        <begin position="38"/>
        <end position="49"/>
    </location>
</feature>
<dbReference type="Gene3D" id="1.20.1250.20">
    <property type="entry name" value="MFS general substrate transporter like domains"/>
    <property type="match status" value="1"/>
</dbReference>
<evidence type="ECO:0000256" key="7">
    <source>
        <dbReference type="SAM" id="Phobius"/>
    </source>
</evidence>
<dbReference type="RefSeq" id="XP_069208303.1">
    <property type="nucleotide sequence ID" value="XM_069353661.1"/>
</dbReference>
<feature type="transmembrane region" description="Helical" evidence="7">
    <location>
        <begin position="103"/>
        <end position="126"/>
    </location>
</feature>
<name>A0ABR3Q0W8_9TREE</name>
<reference evidence="9 10" key="1">
    <citation type="submission" date="2023-08" db="EMBL/GenBank/DDBJ databases">
        <title>Annotated Genome Sequence of Vanrija albida AlHP1.</title>
        <authorList>
            <person name="Herzog R."/>
        </authorList>
    </citation>
    <scope>NUCLEOTIDE SEQUENCE [LARGE SCALE GENOMIC DNA]</scope>
    <source>
        <strain evidence="9 10">AlHP1</strain>
    </source>
</reference>
<feature type="region of interest" description="Disordered" evidence="6">
    <location>
        <begin position="1"/>
        <end position="84"/>
    </location>
</feature>
<keyword evidence="3 7" id="KW-0812">Transmembrane</keyword>
<organism evidence="9 10">
    <name type="scientific">Vanrija albida</name>
    <dbReference type="NCBI Taxonomy" id="181172"/>
    <lineage>
        <taxon>Eukaryota</taxon>
        <taxon>Fungi</taxon>
        <taxon>Dikarya</taxon>
        <taxon>Basidiomycota</taxon>
        <taxon>Agaricomycotina</taxon>
        <taxon>Tremellomycetes</taxon>
        <taxon>Trichosporonales</taxon>
        <taxon>Trichosporonaceae</taxon>
        <taxon>Vanrija</taxon>
    </lineage>
</organism>
<dbReference type="CDD" id="cd17316">
    <property type="entry name" value="MFS_SV2_like"/>
    <property type="match status" value="1"/>
</dbReference>
<gene>
    <name evidence="9" type="ORF">Q8F55_005168</name>
</gene>
<evidence type="ECO:0000256" key="2">
    <source>
        <dbReference type="ARBA" id="ARBA00022448"/>
    </source>
</evidence>
<feature type="transmembrane region" description="Helical" evidence="7">
    <location>
        <begin position="508"/>
        <end position="526"/>
    </location>
</feature>
<evidence type="ECO:0000256" key="4">
    <source>
        <dbReference type="ARBA" id="ARBA00022989"/>
    </source>
</evidence>
<dbReference type="Pfam" id="PF07690">
    <property type="entry name" value="MFS_1"/>
    <property type="match status" value="2"/>
</dbReference>
<dbReference type="InterPro" id="IPR020846">
    <property type="entry name" value="MFS_dom"/>
</dbReference>
<dbReference type="PROSITE" id="PS50850">
    <property type="entry name" value="MFS"/>
    <property type="match status" value="1"/>
</dbReference>
<feature type="transmembrane region" description="Helical" evidence="7">
    <location>
        <begin position="481"/>
        <end position="499"/>
    </location>
</feature>
<feature type="compositionally biased region" description="Low complexity" evidence="6">
    <location>
        <begin position="61"/>
        <end position="73"/>
    </location>
</feature>
<feature type="compositionally biased region" description="Low complexity" evidence="6">
    <location>
        <begin position="1"/>
        <end position="11"/>
    </location>
</feature>
<feature type="transmembrane region" description="Helical" evidence="7">
    <location>
        <begin position="225"/>
        <end position="249"/>
    </location>
</feature>
<protein>
    <recommendedName>
        <fullName evidence="8">Major facilitator superfamily (MFS) profile domain-containing protein</fullName>
    </recommendedName>
</protein>
<dbReference type="SUPFAM" id="SSF103473">
    <property type="entry name" value="MFS general substrate transporter"/>
    <property type="match status" value="1"/>
</dbReference>